<evidence type="ECO:0000313" key="2">
    <source>
        <dbReference type="Proteomes" id="UP000789366"/>
    </source>
</evidence>
<organism evidence="1 2">
    <name type="scientific">Cetraspora pellucida</name>
    <dbReference type="NCBI Taxonomy" id="1433469"/>
    <lineage>
        <taxon>Eukaryota</taxon>
        <taxon>Fungi</taxon>
        <taxon>Fungi incertae sedis</taxon>
        <taxon>Mucoromycota</taxon>
        <taxon>Glomeromycotina</taxon>
        <taxon>Glomeromycetes</taxon>
        <taxon>Diversisporales</taxon>
        <taxon>Gigasporaceae</taxon>
        <taxon>Cetraspora</taxon>
    </lineage>
</organism>
<accession>A0ACA9KJY1</accession>
<keyword evidence="2" id="KW-1185">Reference proteome</keyword>
<evidence type="ECO:0000313" key="1">
    <source>
        <dbReference type="EMBL" id="CAG8478225.1"/>
    </source>
</evidence>
<reference evidence="1" key="1">
    <citation type="submission" date="2021-06" db="EMBL/GenBank/DDBJ databases">
        <authorList>
            <person name="Kallberg Y."/>
            <person name="Tangrot J."/>
            <person name="Rosling A."/>
        </authorList>
    </citation>
    <scope>NUCLEOTIDE SEQUENCE</scope>
    <source>
        <strain evidence="1">28 12/20/2015</strain>
    </source>
</reference>
<proteinExistence type="predicted"/>
<dbReference type="Proteomes" id="UP000789366">
    <property type="component" value="Unassembled WGS sequence"/>
</dbReference>
<protein>
    <submittedName>
        <fullName evidence="1">10220_t:CDS:1</fullName>
    </submittedName>
</protein>
<dbReference type="EMBL" id="CAJVPW010001221">
    <property type="protein sequence ID" value="CAG8478225.1"/>
    <property type="molecule type" value="Genomic_DNA"/>
</dbReference>
<comment type="caution">
    <text evidence="1">The sequence shown here is derived from an EMBL/GenBank/DDBJ whole genome shotgun (WGS) entry which is preliminary data.</text>
</comment>
<name>A0ACA9KJY1_9GLOM</name>
<feature type="non-terminal residue" evidence="1">
    <location>
        <position position="1"/>
    </location>
</feature>
<sequence length="57" mass="6792">ISRFGGDTEQTHHGITRYWLEIVIDFENKRKIDAYVKNFEKIDMKKERSQKKSTSTS</sequence>
<gene>
    <name evidence="1" type="ORF">SPELUC_LOCUS2008</name>
</gene>